<keyword evidence="6" id="KW-1185">Reference proteome</keyword>
<proteinExistence type="predicted"/>
<protein>
    <recommendedName>
        <fullName evidence="4">CUB domain-containing protein</fullName>
    </recommendedName>
</protein>
<feature type="domain" description="CUB" evidence="4">
    <location>
        <begin position="72"/>
        <end position="107"/>
    </location>
</feature>
<feature type="disulfide bond" evidence="2">
    <location>
        <begin position="72"/>
        <end position="99"/>
    </location>
</feature>
<dbReference type="Gene3D" id="2.60.120.290">
    <property type="entry name" value="Spermadhesin, CUB domain"/>
    <property type="match status" value="1"/>
</dbReference>
<keyword evidence="1 2" id="KW-1015">Disulfide bond</keyword>
<evidence type="ECO:0000256" key="2">
    <source>
        <dbReference type="PROSITE-ProRule" id="PRU00059"/>
    </source>
</evidence>
<feature type="region of interest" description="Disordered" evidence="3">
    <location>
        <begin position="50"/>
        <end position="79"/>
    </location>
</feature>
<evidence type="ECO:0000313" key="6">
    <source>
        <dbReference type="Proteomes" id="UP001469553"/>
    </source>
</evidence>
<evidence type="ECO:0000256" key="1">
    <source>
        <dbReference type="ARBA" id="ARBA00023157"/>
    </source>
</evidence>
<comment type="caution">
    <text evidence="5">The sequence shown here is derived from an EMBL/GenBank/DDBJ whole genome shotgun (WGS) entry which is preliminary data.</text>
</comment>
<gene>
    <name evidence="5" type="ORF">AMECASPLE_032399</name>
</gene>
<dbReference type="SUPFAM" id="SSF49854">
    <property type="entry name" value="Spermadhesin, CUB domain"/>
    <property type="match status" value="1"/>
</dbReference>
<dbReference type="EMBL" id="JAHRIP010041821">
    <property type="protein sequence ID" value="MEQ2297206.1"/>
    <property type="molecule type" value="Genomic_DNA"/>
</dbReference>
<evidence type="ECO:0000313" key="5">
    <source>
        <dbReference type="EMBL" id="MEQ2297206.1"/>
    </source>
</evidence>
<accession>A0ABV0YTS4</accession>
<dbReference type="Pfam" id="PF00431">
    <property type="entry name" value="CUB"/>
    <property type="match status" value="1"/>
</dbReference>
<evidence type="ECO:0000259" key="4">
    <source>
        <dbReference type="PROSITE" id="PS01180"/>
    </source>
</evidence>
<organism evidence="5 6">
    <name type="scientific">Ameca splendens</name>
    <dbReference type="NCBI Taxonomy" id="208324"/>
    <lineage>
        <taxon>Eukaryota</taxon>
        <taxon>Metazoa</taxon>
        <taxon>Chordata</taxon>
        <taxon>Craniata</taxon>
        <taxon>Vertebrata</taxon>
        <taxon>Euteleostomi</taxon>
        <taxon>Actinopterygii</taxon>
        <taxon>Neopterygii</taxon>
        <taxon>Teleostei</taxon>
        <taxon>Neoteleostei</taxon>
        <taxon>Acanthomorphata</taxon>
        <taxon>Ovalentaria</taxon>
        <taxon>Atherinomorphae</taxon>
        <taxon>Cyprinodontiformes</taxon>
        <taxon>Goodeidae</taxon>
        <taxon>Ameca</taxon>
    </lineage>
</organism>
<comment type="caution">
    <text evidence="2">Lacks conserved residue(s) required for the propagation of feature annotation.</text>
</comment>
<evidence type="ECO:0000256" key="3">
    <source>
        <dbReference type="SAM" id="MobiDB-lite"/>
    </source>
</evidence>
<dbReference type="InterPro" id="IPR035914">
    <property type="entry name" value="Sperma_CUB_dom_sf"/>
</dbReference>
<reference evidence="5 6" key="1">
    <citation type="submission" date="2021-06" db="EMBL/GenBank/DDBJ databases">
        <authorList>
            <person name="Palmer J.M."/>
        </authorList>
    </citation>
    <scope>NUCLEOTIDE SEQUENCE [LARGE SCALE GENOMIC DNA]</scope>
    <source>
        <strain evidence="5 6">AS_MEX2019</strain>
        <tissue evidence="5">Muscle</tissue>
    </source>
</reference>
<dbReference type="InterPro" id="IPR000859">
    <property type="entry name" value="CUB_dom"/>
</dbReference>
<dbReference type="PROSITE" id="PS01180">
    <property type="entry name" value="CUB"/>
    <property type="match status" value="1"/>
</dbReference>
<sequence>MVLRSMWDFELLTSDLLYTSRDAARCTKTSTTVWIFFLLTKEGFSLAQKIKDGGDGPKGGRPTEQSRNNRHCGTWVRKLDGGSFSSPNYPNTYPPNKECLYVLEGNQ</sequence>
<name>A0ABV0YTS4_9TELE</name>
<dbReference type="Proteomes" id="UP001469553">
    <property type="component" value="Unassembled WGS sequence"/>
</dbReference>